<evidence type="ECO:0000313" key="2">
    <source>
        <dbReference type="Proteomes" id="UP000823963"/>
    </source>
</evidence>
<reference evidence="1" key="1">
    <citation type="journal article" date="2021" name="PeerJ">
        <title>Extensive microbial diversity within the chicken gut microbiome revealed by metagenomics and culture.</title>
        <authorList>
            <person name="Gilroy R."/>
            <person name="Ravi A."/>
            <person name="Getino M."/>
            <person name="Pursley I."/>
            <person name="Horton D.L."/>
            <person name="Alikhan N.F."/>
            <person name="Baker D."/>
            <person name="Gharbi K."/>
            <person name="Hall N."/>
            <person name="Watson M."/>
            <person name="Adriaenssens E.M."/>
            <person name="Foster-Nyarko E."/>
            <person name="Jarju S."/>
            <person name="Secka A."/>
            <person name="Antonio M."/>
            <person name="Oren A."/>
            <person name="Chaudhuri R.R."/>
            <person name="La Ragione R."/>
            <person name="Hildebrand F."/>
            <person name="Pallen M.J."/>
        </authorList>
    </citation>
    <scope>NUCLEOTIDE SEQUENCE</scope>
    <source>
        <strain evidence="1">6627</strain>
    </source>
</reference>
<organism evidence="1 2">
    <name type="scientific">Candidatus Ligilactobacillus excrementigallinarum</name>
    <dbReference type="NCBI Taxonomy" id="2838641"/>
    <lineage>
        <taxon>Bacteria</taxon>
        <taxon>Bacillati</taxon>
        <taxon>Bacillota</taxon>
        <taxon>Bacilli</taxon>
        <taxon>Lactobacillales</taxon>
        <taxon>Lactobacillaceae</taxon>
        <taxon>Ligilactobacillus</taxon>
    </lineage>
</organism>
<comment type="caution">
    <text evidence="1">The sequence shown here is derived from an EMBL/GenBank/DDBJ whole genome shotgun (WGS) entry which is preliminary data.</text>
</comment>
<protein>
    <recommendedName>
        <fullName evidence="3">Transposase</fullName>
    </recommendedName>
</protein>
<reference evidence="1" key="2">
    <citation type="submission" date="2021-04" db="EMBL/GenBank/DDBJ databases">
        <authorList>
            <person name="Gilroy R."/>
        </authorList>
    </citation>
    <scope>NUCLEOTIDE SEQUENCE</scope>
    <source>
        <strain evidence="1">6627</strain>
    </source>
</reference>
<dbReference type="EMBL" id="DXFP01000020">
    <property type="protein sequence ID" value="HIX01631.1"/>
    <property type="molecule type" value="Genomic_DNA"/>
</dbReference>
<sequence length="69" mass="7838">MKTGNNYNTNQMTLEISLQFRPESDHPASLINDFIDSLNIAKNYIFGRPQVYSSPALLKLILFAYSRGV</sequence>
<gene>
    <name evidence="1" type="ORF">H9861_02630</name>
</gene>
<evidence type="ECO:0008006" key="3">
    <source>
        <dbReference type="Google" id="ProtNLM"/>
    </source>
</evidence>
<dbReference type="AlphaFoldDB" id="A0A9D2A9R6"/>
<accession>A0A9D2A9R6</accession>
<name>A0A9D2A9R6_9LACO</name>
<evidence type="ECO:0000313" key="1">
    <source>
        <dbReference type="EMBL" id="HIX01631.1"/>
    </source>
</evidence>
<proteinExistence type="predicted"/>
<dbReference type="Proteomes" id="UP000823963">
    <property type="component" value="Unassembled WGS sequence"/>
</dbReference>